<evidence type="ECO:0000256" key="1">
    <source>
        <dbReference type="SAM" id="MobiDB-lite"/>
    </source>
</evidence>
<keyword evidence="2" id="KW-0472">Membrane</keyword>
<feature type="transmembrane region" description="Helical" evidence="2">
    <location>
        <begin position="202"/>
        <end position="224"/>
    </location>
</feature>
<feature type="compositionally biased region" description="Polar residues" evidence="1">
    <location>
        <begin position="1"/>
        <end position="21"/>
    </location>
</feature>
<keyword evidence="2" id="KW-1133">Transmembrane helix</keyword>
<dbReference type="EMBL" id="JAHHIF010000060">
    <property type="protein sequence ID" value="MBW4548359.1"/>
    <property type="molecule type" value="Genomic_DNA"/>
</dbReference>
<feature type="region of interest" description="Disordered" evidence="1">
    <location>
        <begin position="1"/>
        <end position="24"/>
    </location>
</feature>
<reference evidence="3" key="1">
    <citation type="submission" date="2021-05" db="EMBL/GenBank/DDBJ databases">
        <authorList>
            <person name="Pietrasiak N."/>
            <person name="Ward R."/>
            <person name="Stajich J.E."/>
            <person name="Kurbessoian T."/>
        </authorList>
    </citation>
    <scope>NUCLEOTIDE SEQUENCE</scope>
    <source>
        <strain evidence="3">CPER-KK1</strain>
    </source>
</reference>
<gene>
    <name evidence="3" type="ORF">KME25_28560</name>
</gene>
<evidence type="ECO:0000313" key="4">
    <source>
        <dbReference type="Proteomes" id="UP000753908"/>
    </source>
</evidence>
<feature type="transmembrane region" description="Helical" evidence="2">
    <location>
        <begin position="53"/>
        <end position="74"/>
    </location>
</feature>
<evidence type="ECO:0000256" key="2">
    <source>
        <dbReference type="SAM" id="Phobius"/>
    </source>
</evidence>
<feature type="transmembrane region" description="Helical" evidence="2">
    <location>
        <begin position="27"/>
        <end position="46"/>
    </location>
</feature>
<comment type="caution">
    <text evidence="3">The sequence shown here is derived from an EMBL/GenBank/DDBJ whole genome shotgun (WGS) entry which is preliminary data.</text>
</comment>
<name>A0A951PS60_9CYAN</name>
<reference evidence="3" key="2">
    <citation type="journal article" date="2022" name="Microbiol. Resour. Announc.">
        <title>Metagenome Sequencing to Explore Phylogenomics of Terrestrial Cyanobacteria.</title>
        <authorList>
            <person name="Ward R.D."/>
            <person name="Stajich J.E."/>
            <person name="Johansen J.R."/>
            <person name="Huntemann M."/>
            <person name="Clum A."/>
            <person name="Foster B."/>
            <person name="Foster B."/>
            <person name="Roux S."/>
            <person name="Palaniappan K."/>
            <person name="Varghese N."/>
            <person name="Mukherjee S."/>
            <person name="Reddy T.B.K."/>
            <person name="Daum C."/>
            <person name="Copeland A."/>
            <person name="Chen I.A."/>
            <person name="Ivanova N.N."/>
            <person name="Kyrpides N.C."/>
            <person name="Shapiro N."/>
            <person name="Eloe-Fadrosh E.A."/>
            <person name="Pietrasiak N."/>
        </authorList>
    </citation>
    <scope>NUCLEOTIDE SEQUENCE</scope>
    <source>
        <strain evidence="3">CPER-KK1</strain>
    </source>
</reference>
<dbReference type="AlphaFoldDB" id="A0A951PS60"/>
<sequence>MALGSKSSTNGHRSTTTQSPGSDAASGISRVLVLILTVPARLINWLTTPPGNAIMIGLGVLYFGSVSAEGYWQAMNANNPAFVPKPFVSDGADLRYIFTAIIAPSFWMAAVVSLIVQGIQAFVLREIDIAKAKAEYEAIKDYRVPDPEEGQLDLAEYRRKRLKAVGMRTVRTRGALIALTYAIDAGIAFWNYPVIGQSTGEMVINLVWILASIFGTEAMINLFFNAIAPIKPQVEVLPN</sequence>
<evidence type="ECO:0000313" key="3">
    <source>
        <dbReference type="EMBL" id="MBW4548359.1"/>
    </source>
</evidence>
<dbReference type="Proteomes" id="UP000753908">
    <property type="component" value="Unassembled WGS sequence"/>
</dbReference>
<feature type="transmembrane region" description="Helical" evidence="2">
    <location>
        <begin position="94"/>
        <end position="116"/>
    </location>
</feature>
<accession>A0A951PS60</accession>
<protein>
    <submittedName>
        <fullName evidence="3">Uncharacterized protein</fullName>
    </submittedName>
</protein>
<feature type="transmembrane region" description="Helical" evidence="2">
    <location>
        <begin position="170"/>
        <end position="190"/>
    </location>
</feature>
<keyword evidence="2" id="KW-0812">Transmembrane</keyword>
<organism evidence="3 4">
    <name type="scientific">Symplocastrum torsivum CPER-KK1</name>
    <dbReference type="NCBI Taxonomy" id="450513"/>
    <lineage>
        <taxon>Bacteria</taxon>
        <taxon>Bacillati</taxon>
        <taxon>Cyanobacteriota</taxon>
        <taxon>Cyanophyceae</taxon>
        <taxon>Oscillatoriophycideae</taxon>
        <taxon>Oscillatoriales</taxon>
        <taxon>Microcoleaceae</taxon>
        <taxon>Symplocastrum</taxon>
    </lineage>
</organism>
<proteinExistence type="predicted"/>